<dbReference type="AlphaFoldDB" id="A0A850C6G4"/>
<dbReference type="Proteomes" id="UP000574690">
    <property type="component" value="Unassembled WGS sequence"/>
</dbReference>
<evidence type="ECO:0000313" key="1">
    <source>
        <dbReference type="EMBL" id="NUQ87037.1"/>
    </source>
</evidence>
<sequence>MSEDIYVFEAIDIDPPVTEAEVEAKIAVGAYEKVTWEDTGRIGDGYFAKVGESGVIGLAMSPEVDEGGALSHRGICVQVNPVDEGYGDSTIENELREIIVDIGTAPDGTSRSFERAIYIQKSEVESKVFVEDGRVVRVQVEPT</sequence>
<proteinExistence type="predicted"/>
<comment type="caution">
    <text evidence="1">The sequence shown here is derived from an EMBL/GenBank/DDBJ whole genome shotgun (WGS) entry which is preliminary data.</text>
</comment>
<name>A0A850C6G4_9ACTN</name>
<accession>A0A850C6G4</accession>
<protein>
    <submittedName>
        <fullName evidence="1">Uncharacterized protein</fullName>
    </submittedName>
</protein>
<evidence type="ECO:0000313" key="2">
    <source>
        <dbReference type="Proteomes" id="UP000574690"/>
    </source>
</evidence>
<organism evidence="1 2">
    <name type="scientific">Glycomyces artemisiae</name>
    <dbReference type="NCBI Taxonomy" id="1076443"/>
    <lineage>
        <taxon>Bacteria</taxon>
        <taxon>Bacillati</taxon>
        <taxon>Actinomycetota</taxon>
        <taxon>Actinomycetes</taxon>
        <taxon>Glycomycetales</taxon>
        <taxon>Glycomycetaceae</taxon>
        <taxon>Glycomyces</taxon>
    </lineage>
</organism>
<reference evidence="1 2" key="1">
    <citation type="submission" date="2020-05" db="EMBL/GenBank/DDBJ databases">
        <title>DNA-SIP metagenomic assembled genomes.</title>
        <authorList>
            <person name="Yu J."/>
        </authorList>
    </citation>
    <scope>NUCLEOTIDE SEQUENCE [LARGE SCALE GENOMIC DNA]</scope>
    <source>
        <strain evidence="1">Bin5.27</strain>
    </source>
</reference>
<dbReference type="EMBL" id="JABFXE010000042">
    <property type="protein sequence ID" value="NUQ87037.1"/>
    <property type="molecule type" value="Genomic_DNA"/>
</dbReference>
<gene>
    <name evidence="1" type="ORF">HOQ43_01030</name>
</gene>